<dbReference type="InterPro" id="IPR032710">
    <property type="entry name" value="NTF2-like_dom_sf"/>
</dbReference>
<reference evidence="2" key="1">
    <citation type="journal article" date="2014" name="Int. J. Syst. Evol. Microbiol.">
        <title>Complete genome sequence of Corynebacterium casei LMG S-19264T (=DSM 44701T), isolated from a smear-ripened cheese.</title>
        <authorList>
            <consortium name="US DOE Joint Genome Institute (JGI-PGF)"/>
            <person name="Walter F."/>
            <person name="Albersmeier A."/>
            <person name="Kalinowski J."/>
            <person name="Ruckert C."/>
        </authorList>
    </citation>
    <scope>NUCLEOTIDE SEQUENCE</scope>
    <source>
        <strain evidence="2">CGMCC 1.7086</strain>
    </source>
</reference>
<keyword evidence="1" id="KW-0732">Signal</keyword>
<dbReference type="EMBL" id="BMLS01000006">
    <property type="protein sequence ID" value="GGO73009.1"/>
    <property type="molecule type" value="Genomic_DNA"/>
</dbReference>
<evidence type="ECO:0000256" key="1">
    <source>
        <dbReference type="SAM" id="SignalP"/>
    </source>
</evidence>
<dbReference type="RefSeq" id="WP_188697599.1">
    <property type="nucleotide sequence ID" value="NZ_BMLS01000006.1"/>
</dbReference>
<reference evidence="2" key="2">
    <citation type="submission" date="2020-09" db="EMBL/GenBank/DDBJ databases">
        <authorList>
            <person name="Sun Q."/>
            <person name="Zhou Y."/>
        </authorList>
    </citation>
    <scope>NUCLEOTIDE SEQUENCE</scope>
    <source>
        <strain evidence="2">CGMCC 1.7086</strain>
    </source>
</reference>
<name>A0A917Z207_9ALTE</name>
<accession>A0A917Z207</accession>
<dbReference type="Gene3D" id="3.10.450.50">
    <property type="match status" value="1"/>
</dbReference>
<dbReference type="SUPFAM" id="SSF54427">
    <property type="entry name" value="NTF2-like"/>
    <property type="match status" value="1"/>
</dbReference>
<protein>
    <recommendedName>
        <fullName evidence="4">SnoaL-like domain-containing protein</fullName>
    </recommendedName>
</protein>
<sequence length="159" mass="18224">MRCALIISLLCAFSLPVKADLAVGQLEQLARGFLQAKQAKQQPNTQLTDIEHFISLFADEFTDEHVKFNVVVSDKAELRKGLLHKMQDKVSFCTVEMTDLMLGRNVAFVKYREHAKVHPSHMSEPVEYTTYVLLSMEFNQAGQITRLRRFHSLPEQKSE</sequence>
<keyword evidence="3" id="KW-1185">Reference proteome</keyword>
<dbReference type="AlphaFoldDB" id="A0A917Z207"/>
<evidence type="ECO:0000313" key="3">
    <source>
        <dbReference type="Proteomes" id="UP000606935"/>
    </source>
</evidence>
<dbReference type="Proteomes" id="UP000606935">
    <property type="component" value="Unassembled WGS sequence"/>
</dbReference>
<comment type="caution">
    <text evidence="2">The sequence shown here is derived from an EMBL/GenBank/DDBJ whole genome shotgun (WGS) entry which is preliminary data.</text>
</comment>
<evidence type="ECO:0000313" key="2">
    <source>
        <dbReference type="EMBL" id="GGO73009.1"/>
    </source>
</evidence>
<feature type="chain" id="PRO_5037966395" description="SnoaL-like domain-containing protein" evidence="1">
    <location>
        <begin position="20"/>
        <end position="159"/>
    </location>
</feature>
<gene>
    <name evidence="2" type="ORF">GCM10010982_32540</name>
</gene>
<proteinExistence type="predicted"/>
<feature type="signal peptide" evidence="1">
    <location>
        <begin position="1"/>
        <end position="19"/>
    </location>
</feature>
<evidence type="ECO:0008006" key="4">
    <source>
        <dbReference type="Google" id="ProtNLM"/>
    </source>
</evidence>
<organism evidence="2 3">
    <name type="scientific">Bowmanella pacifica</name>
    <dbReference type="NCBI Taxonomy" id="502051"/>
    <lineage>
        <taxon>Bacteria</taxon>
        <taxon>Pseudomonadati</taxon>
        <taxon>Pseudomonadota</taxon>
        <taxon>Gammaproteobacteria</taxon>
        <taxon>Alteromonadales</taxon>
        <taxon>Alteromonadaceae</taxon>
        <taxon>Bowmanella</taxon>
    </lineage>
</organism>